<dbReference type="Proteomes" id="UP001221757">
    <property type="component" value="Unassembled WGS sequence"/>
</dbReference>
<proteinExistence type="predicted"/>
<reference evidence="1" key="1">
    <citation type="submission" date="2023-03" db="EMBL/GenBank/DDBJ databases">
        <title>Massive genome expansion in bonnet fungi (Mycena s.s.) driven by repeated elements and novel gene families across ecological guilds.</title>
        <authorList>
            <consortium name="Lawrence Berkeley National Laboratory"/>
            <person name="Harder C.B."/>
            <person name="Miyauchi S."/>
            <person name="Viragh M."/>
            <person name="Kuo A."/>
            <person name="Thoen E."/>
            <person name="Andreopoulos B."/>
            <person name="Lu D."/>
            <person name="Skrede I."/>
            <person name="Drula E."/>
            <person name="Henrissat B."/>
            <person name="Morin E."/>
            <person name="Kohler A."/>
            <person name="Barry K."/>
            <person name="LaButti K."/>
            <person name="Morin E."/>
            <person name="Salamov A."/>
            <person name="Lipzen A."/>
            <person name="Mereny Z."/>
            <person name="Hegedus B."/>
            <person name="Baldrian P."/>
            <person name="Stursova M."/>
            <person name="Weitz H."/>
            <person name="Taylor A."/>
            <person name="Grigoriev I.V."/>
            <person name="Nagy L.G."/>
            <person name="Martin F."/>
            <person name="Kauserud H."/>
        </authorList>
    </citation>
    <scope>NUCLEOTIDE SEQUENCE</scope>
    <source>
        <strain evidence="1">CBHHK067</strain>
    </source>
</reference>
<comment type="caution">
    <text evidence="1">The sequence shown here is derived from an EMBL/GenBank/DDBJ whole genome shotgun (WGS) entry which is preliminary data.</text>
</comment>
<name>A0AAD7DA76_MYCRO</name>
<evidence type="ECO:0000313" key="1">
    <source>
        <dbReference type="EMBL" id="KAJ7686703.1"/>
    </source>
</evidence>
<organism evidence="1 2">
    <name type="scientific">Mycena rosella</name>
    <name type="common">Pink bonnet</name>
    <name type="synonym">Agaricus rosellus</name>
    <dbReference type="NCBI Taxonomy" id="1033263"/>
    <lineage>
        <taxon>Eukaryota</taxon>
        <taxon>Fungi</taxon>
        <taxon>Dikarya</taxon>
        <taxon>Basidiomycota</taxon>
        <taxon>Agaricomycotina</taxon>
        <taxon>Agaricomycetes</taxon>
        <taxon>Agaricomycetidae</taxon>
        <taxon>Agaricales</taxon>
        <taxon>Marasmiineae</taxon>
        <taxon>Mycenaceae</taxon>
        <taxon>Mycena</taxon>
    </lineage>
</organism>
<dbReference type="InterPro" id="IPR029063">
    <property type="entry name" value="SAM-dependent_MTases_sf"/>
</dbReference>
<gene>
    <name evidence="1" type="ORF">B0H17DRAFT_1204127</name>
</gene>
<keyword evidence="2" id="KW-1185">Reference proteome</keyword>
<dbReference type="Gene3D" id="3.40.50.150">
    <property type="entry name" value="Vaccinia Virus protein VP39"/>
    <property type="match status" value="1"/>
</dbReference>
<dbReference type="AlphaFoldDB" id="A0AAD7DA76"/>
<protein>
    <submittedName>
        <fullName evidence="1">Uncharacterized protein</fullName>
    </submittedName>
</protein>
<dbReference type="SUPFAM" id="SSF53335">
    <property type="entry name" value="S-adenosyl-L-methionine-dependent methyltransferases"/>
    <property type="match status" value="1"/>
</dbReference>
<accession>A0AAD7DA76</accession>
<evidence type="ECO:0000313" key="2">
    <source>
        <dbReference type="Proteomes" id="UP001221757"/>
    </source>
</evidence>
<dbReference type="EMBL" id="JARKIE010000094">
    <property type="protein sequence ID" value="KAJ7686703.1"/>
    <property type="molecule type" value="Genomic_DNA"/>
</dbReference>
<sequence>MSDGQQLPSQIHEYDPTHYALQKIAPAQSRTPRGHIRRIPELNTSSQLTFLRESGNAFFFRAAYRDILPMGVSLASQHQLWKQLFGNVLAPRASPFGRRRQGLGCQNGAWWAPGSWISRNPRPPRSRWWASTSSHRSSRLQAPAPTNLELRVESAAALPAACQTGAFSLVHQRFTGFSFQTPEWPVVLRELYRVLRPGGWPCMETLVAALHALVAARDLHIDCAHALPAMLAAAGFVDVHAEAQTLKLGRCARALGVAIRTNRVEVFRGLKTPVLEAGGYGLVASEEAYDALLEGLEME</sequence>